<feature type="domain" description="Amine oxidase" evidence="3">
    <location>
        <begin position="49"/>
        <end position="121"/>
    </location>
</feature>
<proteinExistence type="predicted"/>
<dbReference type="Pfam" id="PF13450">
    <property type="entry name" value="NAD_binding_8"/>
    <property type="match status" value="1"/>
</dbReference>
<dbReference type="Pfam" id="PF01593">
    <property type="entry name" value="Amino_oxidase"/>
    <property type="match status" value="2"/>
</dbReference>
<dbReference type="PROSITE" id="PS51257">
    <property type="entry name" value="PROKAR_LIPOPROTEIN"/>
    <property type="match status" value="1"/>
</dbReference>
<dbReference type="PRINTS" id="PR00419">
    <property type="entry name" value="ADXRDTASE"/>
</dbReference>
<keyword evidence="5" id="KW-1185">Reference proteome</keyword>
<evidence type="ECO:0000313" key="5">
    <source>
        <dbReference type="Proteomes" id="UP001199642"/>
    </source>
</evidence>
<dbReference type="InterPro" id="IPR050281">
    <property type="entry name" value="Flavin_monoamine_oxidase"/>
</dbReference>
<dbReference type="EMBL" id="CP082781">
    <property type="protein sequence ID" value="UGS25898.1"/>
    <property type="molecule type" value="Genomic_DNA"/>
</dbReference>
<feature type="domain" description="Amine oxidase" evidence="3">
    <location>
        <begin position="286"/>
        <end position="481"/>
    </location>
</feature>
<dbReference type="SUPFAM" id="SSF51905">
    <property type="entry name" value="FAD/NAD(P)-binding domain"/>
    <property type="match status" value="2"/>
</dbReference>
<dbReference type="InterPro" id="IPR002937">
    <property type="entry name" value="Amino_oxidase"/>
</dbReference>
<evidence type="ECO:0000256" key="1">
    <source>
        <dbReference type="SAM" id="MobiDB-lite"/>
    </source>
</evidence>
<accession>A0ABY3RSH5</accession>
<keyword evidence="2" id="KW-0732">Signal</keyword>
<dbReference type="PANTHER" id="PTHR10742:SF410">
    <property type="entry name" value="LYSINE-SPECIFIC HISTONE DEMETHYLASE 2"/>
    <property type="match status" value="1"/>
</dbReference>
<dbReference type="Proteomes" id="UP001199642">
    <property type="component" value="Chromosome"/>
</dbReference>
<reference evidence="4 5" key="1">
    <citation type="submission" date="2023-01" db="EMBL/GenBank/DDBJ databases">
        <title>Characterization of estradiol degrading bacteria Microbacterium sp. MZT7 and reveal degrading genes through genome analysis.</title>
        <authorList>
            <person name="Hao P."/>
            <person name="Gao Y."/>
        </authorList>
    </citation>
    <scope>NUCLEOTIDE SEQUENCE [LARGE SCALE GENOMIC DNA]</scope>
    <source>
        <strain evidence="4 5">MZT7</strain>
    </source>
</reference>
<name>A0ABY3RSH5_9MICO</name>
<feature type="chain" id="PRO_5047036278" evidence="2">
    <location>
        <begin position="23"/>
        <end position="485"/>
    </location>
</feature>
<sequence>MRMTRRTLLVGTGLGAVTLLLASCVPEPEPTRTPTRSPMPRPTPTTGLPAPTDVRRSAWSADPFSRGAASITPVGAQPGQRELLTESVQDRLFLAGEATDAEAPGTMRGAVASGERAARAVADVMDDGERIAVIGAGLAGSAAARILADAGAHVTVLEARDRVGGRMHAETDDAWPTGVQLGGWILGADDEDLRSRIDDIAVVTADVAGPQWLGTAGAVDAPSEEPLTAAVERAGQQPADLSLVQALAENGADPADPGLVAVLAALAAATGADPATASSWFPPTPRGGGLVVPLGDTTALFDRLLDGVQVSLSSPVSRIAYDDAGLSVRLGTGEALSFDRVVLTVPLGVLQEQGIEFAPPLPFGIRGAVSALAMGAIETIWLLFDEPFPRPGEEAGGGAGPEPTATVTPDADAPEASAVAVSLWQLVDGSAVFRTWLELRTDDDRTVLVGVVGGDPAVEFADLDDEAALAVALESLSRFAPDPIE</sequence>
<protein>
    <submittedName>
        <fullName evidence="4">FAD-dependent oxidoreductase</fullName>
    </submittedName>
</protein>
<gene>
    <name evidence="4" type="ORF">K8F61_14770</name>
</gene>
<dbReference type="PANTHER" id="PTHR10742">
    <property type="entry name" value="FLAVIN MONOAMINE OXIDASE"/>
    <property type="match status" value="1"/>
</dbReference>
<evidence type="ECO:0000259" key="3">
    <source>
        <dbReference type="Pfam" id="PF01593"/>
    </source>
</evidence>
<organism evidence="4 5">
    <name type="scientific">Microbacterium resistens</name>
    <dbReference type="NCBI Taxonomy" id="156977"/>
    <lineage>
        <taxon>Bacteria</taxon>
        <taxon>Bacillati</taxon>
        <taxon>Actinomycetota</taxon>
        <taxon>Actinomycetes</taxon>
        <taxon>Micrococcales</taxon>
        <taxon>Microbacteriaceae</taxon>
        <taxon>Microbacterium</taxon>
    </lineage>
</organism>
<dbReference type="InterPro" id="IPR036188">
    <property type="entry name" value="FAD/NAD-bd_sf"/>
</dbReference>
<evidence type="ECO:0000256" key="2">
    <source>
        <dbReference type="SAM" id="SignalP"/>
    </source>
</evidence>
<dbReference type="Gene3D" id="3.50.50.60">
    <property type="entry name" value="FAD/NAD(P)-binding domain"/>
    <property type="match status" value="2"/>
</dbReference>
<feature type="signal peptide" evidence="2">
    <location>
        <begin position="1"/>
        <end position="22"/>
    </location>
</feature>
<feature type="region of interest" description="Disordered" evidence="1">
    <location>
        <begin position="60"/>
        <end position="79"/>
    </location>
</feature>
<evidence type="ECO:0000313" key="4">
    <source>
        <dbReference type="EMBL" id="UGS25898.1"/>
    </source>
</evidence>
<feature type="region of interest" description="Disordered" evidence="1">
    <location>
        <begin position="26"/>
        <end position="55"/>
    </location>
</feature>